<organism evidence="2 3">
    <name type="scientific">Hypsibius exemplaris</name>
    <name type="common">Freshwater tardigrade</name>
    <dbReference type="NCBI Taxonomy" id="2072580"/>
    <lineage>
        <taxon>Eukaryota</taxon>
        <taxon>Metazoa</taxon>
        <taxon>Ecdysozoa</taxon>
        <taxon>Tardigrada</taxon>
        <taxon>Eutardigrada</taxon>
        <taxon>Parachela</taxon>
        <taxon>Hypsibioidea</taxon>
        <taxon>Hypsibiidae</taxon>
        <taxon>Hypsibius</taxon>
    </lineage>
</organism>
<evidence type="ECO:0000313" key="2">
    <source>
        <dbReference type="EMBL" id="OQV19379.1"/>
    </source>
</evidence>
<dbReference type="AlphaFoldDB" id="A0A1W0WVZ6"/>
<evidence type="ECO:0008006" key="4">
    <source>
        <dbReference type="Google" id="ProtNLM"/>
    </source>
</evidence>
<accession>A0A1W0WVZ6</accession>
<gene>
    <name evidence="2" type="ORF">BV898_06611</name>
</gene>
<protein>
    <recommendedName>
        <fullName evidence="4">Secreted protein</fullName>
    </recommendedName>
</protein>
<feature type="chain" id="PRO_5012054283" description="Secreted protein" evidence="1">
    <location>
        <begin position="25"/>
        <end position="135"/>
    </location>
</feature>
<comment type="caution">
    <text evidence="2">The sequence shown here is derived from an EMBL/GenBank/DDBJ whole genome shotgun (WGS) entry which is preliminary data.</text>
</comment>
<reference evidence="3" key="1">
    <citation type="submission" date="2017-01" db="EMBL/GenBank/DDBJ databases">
        <title>Comparative genomics of anhydrobiosis in the tardigrade Hypsibius dujardini.</title>
        <authorList>
            <person name="Yoshida Y."/>
            <person name="Koutsovoulos G."/>
            <person name="Laetsch D."/>
            <person name="Stevens L."/>
            <person name="Kumar S."/>
            <person name="Horikawa D."/>
            <person name="Ishino K."/>
            <person name="Komine S."/>
            <person name="Tomita M."/>
            <person name="Blaxter M."/>
            <person name="Arakawa K."/>
        </authorList>
    </citation>
    <scope>NUCLEOTIDE SEQUENCE [LARGE SCALE GENOMIC DNA]</scope>
    <source>
        <strain evidence="3">Z151</strain>
    </source>
</reference>
<keyword evidence="3" id="KW-1185">Reference proteome</keyword>
<evidence type="ECO:0000313" key="3">
    <source>
        <dbReference type="Proteomes" id="UP000192578"/>
    </source>
</evidence>
<feature type="signal peptide" evidence="1">
    <location>
        <begin position="1"/>
        <end position="24"/>
    </location>
</feature>
<name>A0A1W0WVZ6_HYPEX</name>
<dbReference type="Proteomes" id="UP000192578">
    <property type="component" value="Unassembled WGS sequence"/>
</dbReference>
<evidence type="ECO:0000256" key="1">
    <source>
        <dbReference type="SAM" id="SignalP"/>
    </source>
</evidence>
<proteinExistence type="predicted"/>
<dbReference type="EMBL" id="MTYJ01000040">
    <property type="protein sequence ID" value="OQV19379.1"/>
    <property type="molecule type" value="Genomic_DNA"/>
</dbReference>
<keyword evidence="1" id="KW-0732">Signal</keyword>
<sequence>MTTPSWSHFYAAAVILLVAQVVQGWTPDVKDDCYILCGLSPNSVKCFRCKNRLPMRFGKRGNIMGSGTMMLGAHLPANGAGGSVAGGSGAGDYYSGLDFDAVPDSDYPAGTTTDRLSVPTVWVEDFGGPDRPIVV</sequence>